<dbReference type="GO" id="GO:0032259">
    <property type="term" value="P:methylation"/>
    <property type="evidence" value="ECO:0007669"/>
    <property type="project" value="UniProtKB-KW"/>
</dbReference>
<evidence type="ECO:0000256" key="2">
    <source>
        <dbReference type="ARBA" id="ARBA00022603"/>
    </source>
</evidence>
<dbReference type="InterPro" id="IPR029063">
    <property type="entry name" value="SAM-dependent_MTases_sf"/>
</dbReference>
<keyword evidence="1 10" id="KW-0963">Cytoplasm</keyword>
<dbReference type="InterPro" id="IPR006076">
    <property type="entry name" value="FAD-dep_OxRdtase"/>
</dbReference>
<dbReference type="InterPro" id="IPR047785">
    <property type="entry name" value="tRNA_MNMC2"/>
</dbReference>
<evidence type="ECO:0000259" key="11">
    <source>
        <dbReference type="Pfam" id="PF01266"/>
    </source>
</evidence>
<dbReference type="NCBIfam" id="NF033855">
    <property type="entry name" value="tRNA_MNMC2"/>
    <property type="match status" value="1"/>
</dbReference>
<dbReference type="EMBL" id="FNHG01000005">
    <property type="protein sequence ID" value="SDM11681.1"/>
    <property type="molecule type" value="Genomic_DNA"/>
</dbReference>
<dbReference type="RefSeq" id="WP_091768381.1">
    <property type="nucleotide sequence ID" value="NZ_FNHG01000005.1"/>
</dbReference>
<feature type="region of interest" description="tRNA (mnm(5)s(2)U34)-methyltransferase" evidence="10">
    <location>
        <begin position="1"/>
        <end position="236"/>
    </location>
</feature>
<sequence>MSADGLYCQPPQLDWSQASGPRAPDYGDIYFSAEDGLEESRAVFLKGCDLPQDWQGKTQYVVGELGFGTGLNALALWDLWRREGPAKGWLHFVSIEKHPLRREDAARAFAAWPSLAGLSAQLLAQWPSALKGAHRLIFPDDRFTITLFQDEAELALAQIEARVDAWFLDGFAPARNEAMWSQAVFDRMGRLSRAGSRVATFTVAGAVRRGLQQAGFSVAKRPGFGRKRERLEAIYAGAATPPDISPVERTRPCSGRVAIIGAGIAGASLALAFRRRGREVVVVDAIGAAGGASGAPVGLLTPRLERTDRPHVRATLAAFEFARLTYAGLDGFYPEGVLRLPRDAEDRDRLALIASRMDAEHIWDGEGLWQPRAARFEPRRLVQGLLADTPVVIAQIARVEESETSVRLLDDGGHVVLEADLVIHASGWGAHTVFDALDANSGQLAVLAGTAPQRAVVWGGYACAAPGGGVMLGTTHVRGEDAGLVEDAIEGLRADLAIHRPEIAAGLGADVLQTWSGVRAVTSDQLPVSGPLAGSEFTARWRQYSTGRMPRIKPGPPGPCRQFILSGFGSRGFAHAPLLAEALASDLSGEPGAFERAGRECLQSTRFAWRRLKRSH</sequence>
<dbReference type="PANTHER" id="PTHR13847">
    <property type="entry name" value="SARCOSINE DEHYDROGENASE-RELATED"/>
    <property type="match status" value="1"/>
</dbReference>
<keyword evidence="2 10" id="KW-0489">Methyltransferase</keyword>
<dbReference type="EC" id="2.1.1.61" evidence="10"/>
<dbReference type="GO" id="GO:0004808">
    <property type="term" value="F:tRNA (5-methylaminomethyl-2-thiouridylate)(34)-methyltransferase activity"/>
    <property type="evidence" value="ECO:0007669"/>
    <property type="project" value="UniProtKB-EC"/>
</dbReference>
<feature type="domain" description="MnmC-like methyltransferase" evidence="12">
    <location>
        <begin position="115"/>
        <end position="234"/>
    </location>
</feature>
<keyword evidence="3 10" id="KW-0285">Flavoprotein</keyword>
<comment type="similarity">
    <text evidence="10">In the C-terminal section; belongs to the DAO family.</text>
</comment>
<evidence type="ECO:0000256" key="8">
    <source>
        <dbReference type="ARBA" id="ARBA00023002"/>
    </source>
</evidence>
<dbReference type="GO" id="GO:0005737">
    <property type="term" value="C:cytoplasm"/>
    <property type="evidence" value="ECO:0007669"/>
    <property type="project" value="UniProtKB-SubCell"/>
</dbReference>
<keyword evidence="6 10" id="KW-0819">tRNA processing</keyword>
<dbReference type="InterPro" id="IPR036188">
    <property type="entry name" value="FAD/NAD-bd_sf"/>
</dbReference>
<dbReference type="InterPro" id="IPR023032">
    <property type="entry name" value="tRNA_MAMT_biosynth_bifunc_MnmC"/>
</dbReference>
<dbReference type="GO" id="GO:0002097">
    <property type="term" value="P:tRNA wobble base modification"/>
    <property type="evidence" value="ECO:0007669"/>
    <property type="project" value="UniProtKB-UniRule"/>
</dbReference>
<evidence type="ECO:0000256" key="3">
    <source>
        <dbReference type="ARBA" id="ARBA00022630"/>
    </source>
</evidence>
<evidence type="ECO:0000256" key="10">
    <source>
        <dbReference type="HAMAP-Rule" id="MF_01102"/>
    </source>
</evidence>
<evidence type="ECO:0000256" key="1">
    <source>
        <dbReference type="ARBA" id="ARBA00022490"/>
    </source>
</evidence>
<evidence type="ECO:0000256" key="6">
    <source>
        <dbReference type="ARBA" id="ARBA00022694"/>
    </source>
</evidence>
<dbReference type="SUPFAM" id="SSF51971">
    <property type="entry name" value="Nucleotide-binding domain"/>
    <property type="match status" value="1"/>
</dbReference>
<comment type="catalytic activity">
    <reaction evidence="10">
        <text>5-aminomethyl-2-thiouridine(34) in tRNA + S-adenosyl-L-methionine = 5-methylaminomethyl-2-thiouridine(34) in tRNA + S-adenosyl-L-homocysteine + H(+)</text>
        <dbReference type="Rhea" id="RHEA:19569"/>
        <dbReference type="Rhea" id="RHEA-COMP:10195"/>
        <dbReference type="Rhea" id="RHEA-COMP:10197"/>
        <dbReference type="ChEBI" id="CHEBI:15378"/>
        <dbReference type="ChEBI" id="CHEBI:57856"/>
        <dbReference type="ChEBI" id="CHEBI:59789"/>
        <dbReference type="ChEBI" id="CHEBI:74454"/>
        <dbReference type="ChEBI" id="CHEBI:74455"/>
        <dbReference type="EC" id="2.1.1.61"/>
    </reaction>
</comment>
<keyword evidence="5 10" id="KW-0949">S-adenosyl-L-methionine</keyword>
<dbReference type="HAMAP" id="MF_01102">
    <property type="entry name" value="MnmC"/>
    <property type="match status" value="1"/>
</dbReference>
<evidence type="ECO:0000256" key="7">
    <source>
        <dbReference type="ARBA" id="ARBA00022827"/>
    </source>
</evidence>
<comment type="cofactor">
    <cofactor evidence="10">
        <name>FAD</name>
        <dbReference type="ChEBI" id="CHEBI:57692"/>
    </cofactor>
</comment>
<dbReference type="InterPro" id="IPR008471">
    <property type="entry name" value="MnmC-like_methylTransf"/>
</dbReference>
<dbReference type="EC" id="1.5.-.-" evidence="10"/>
<accession>A0A1G9QLH4</accession>
<dbReference type="PANTHER" id="PTHR13847:SF283">
    <property type="entry name" value="TRNA 5-METHYLAMINOMETHYL-2-THIOURIDINE BIOSYNTHESIS BIFUNCTIONAL PROTEIN MNMC"/>
    <property type="match status" value="1"/>
</dbReference>
<keyword evidence="14" id="KW-1185">Reference proteome</keyword>
<dbReference type="Proteomes" id="UP000199759">
    <property type="component" value="Unassembled WGS sequence"/>
</dbReference>
<keyword evidence="9 10" id="KW-0511">Multifunctional enzyme</keyword>
<keyword evidence="8 10" id="KW-0560">Oxidoreductase</keyword>
<comment type="subcellular location">
    <subcellularLocation>
        <location evidence="10">Cytoplasm</location>
    </subcellularLocation>
</comment>
<dbReference type="STRING" id="144026.SAMN04488568_10566"/>
<gene>
    <name evidence="10" type="primary">mnmC</name>
    <name evidence="13" type="ORF">SAMN04488568_10566</name>
</gene>
<keyword evidence="7 10" id="KW-0274">FAD</keyword>
<feature type="region of interest" description="FAD-dependent cmnm(5)s(2)U34 oxidoreductase" evidence="10">
    <location>
        <begin position="260"/>
        <end position="616"/>
    </location>
</feature>
<evidence type="ECO:0000313" key="13">
    <source>
        <dbReference type="EMBL" id="SDM11681.1"/>
    </source>
</evidence>
<dbReference type="GO" id="GO:0016645">
    <property type="term" value="F:oxidoreductase activity, acting on the CH-NH group of donors"/>
    <property type="evidence" value="ECO:0007669"/>
    <property type="project" value="InterPro"/>
</dbReference>
<dbReference type="AlphaFoldDB" id="A0A1G9QLH4"/>
<evidence type="ECO:0000259" key="12">
    <source>
        <dbReference type="Pfam" id="PF05430"/>
    </source>
</evidence>
<reference evidence="13 14" key="1">
    <citation type="submission" date="2016-10" db="EMBL/GenBank/DDBJ databases">
        <authorList>
            <person name="de Groot N.N."/>
        </authorList>
    </citation>
    <scope>NUCLEOTIDE SEQUENCE [LARGE SCALE GENOMIC DNA]</scope>
    <source>
        <strain evidence="13 14">DSM 16077</strain>
    </source>
</reference>
<dbReference type="Gene3D" id="3.40.50.150">
    <property type="entry name" value="Vaccinia Virus protein VP39"/>
    <property type="match status" value="1"/>
</dbReference>
<feature type="domain" description="FAD dependent oxidoreductase" evidence="11">
    <location>
        <begin position="256"/>
        <end position="584"/>
    </location>
</feature>
<dbReference type="Pfam" id="PF01266">
    <property type="entry name" value="DAO"/>
    <property type="match status" value="1"/>
</dbReference>
<dbReference type="Gene3D" id="3.30.9.10">
    <property type="entry name" value="D-Amino Acid Oxidase, subunit A, domain 2"/>
    <property type="match status" value="1"/>
</dbReference>
<keyword evidence="4 10" id="KW-0808">Transferase</keyword>
<proteinExistence type="inferred from homology"/>
<evidence type="ECO:0000256" key="4">
    <source>
        <dbReference type="ARBA" id="ARBA00022679"/>
    </source>
</evidence>
<protein>
    <recommendedName>
        <fullName evidence="10">tRNA 5-methylaminomethyl-2-thiouridine biosynthesis bifunctional protein MnmC</fullName>
        <shortName evidence="10">tRNA mnm(5)s(2)U biosynthesis bifunctional protein</shortName>
    </recommendedName>
    <domain>
        <recommendedName>
            <fullName evidence="10">tRNA (mnm(5)s(2)U34)-methyltransferase</fullName>
            <ecNumber evidence="10">2.1.1.61</ecNumber>
        </recommendedName>
    </domain>
    <domain>
        <recommendedName>
            <fullName evidence="10">FAD-dependent cmnm(5)s(2)U34 oxidoreductase</fullName>
            <ecNumber evidence="10">1.5.-.-</ecNumber>
        </recommendedName>
    </domain>
</protein>
<evidence type="ECO:0000256" key="9">
    <source>
        <dbReference type="ARBA" id="ARBA00023268"/>
    </source>
</evidence>
<comment type="similarity">
    <text evidence="10">In the N-terminal section; belongs to the methyltransferase superfamily. tRNA (mnm(5)s(2)U34)-methyltransferase family.</text>
</comment>
<dbReference type="Gene3D" id="3.50.50.60">
    <property type="entry name" value="FAD/NAD(P)-binding domain"/>
    <property type="match status" value="1"/>
</dbReference>
<name>A0A1G9QLH4_9PROT</name>
<evidence type="ECO:0000256" key="5">
    <source>
        <dbReference type="ARBA" id="ARBA00022691"/>
    </source>
</evidence>
<dbReference type="GO" id="GO:0050660">
    <property type="term" value="F:flavin adenine dinucleotide binding"/>
    <property type="evidence" value="ECO:0007669"/>
    <property type="project" value="UniProtKB-UniRule"/>
</dbReference>
<comment type="function">
    <text evidence="10">Catalyzes the last two steps in the biosynthesis of 5-methylaminomethyl-2-thiouridine (mnm(5)s(2)U) at the wobble position (U34) in tRNA. Catalyzes the FAD-dependent demodification of cmnm(5)s(2)U34 to nm(5)s(2)U34, followed by the transfer of a methyl group from S-adenosyl-L-methionine to nm(5)s(2)U34, to form mnm(5)s(2)U34.</text>
</comment>
<evidence type="ECO:0000313" key="14">
    <source>
        <dbReference type="Proteomes" id="UP000199759"/>
    </source>
</evidence>
<dbReference type="OrthoDB" id="9786494at2"/>
<dbReference type="Pfam" id="PF05430">
    <property type="entry name" value="Methyltransf_30"/>
    <property type="match status" value="1"/>
</dbReference>
<organism evidence="13 14">
    <name type="scientific">Maricaulis salignorans</name>
    <dbReference type="NCBI Taxonomy" id="144026"/>
    <lineage>
        <taxon>Bacteria</taxon>
        <taxon>Pseudomonadati</taxon>
        <taxon>Pseudomonadota</taxon>
        <taxon>Alphaproteobacteria</taxon>
        <taxon>Maricaulales</taxon>
        <taxon>Maricaulaceae</taxon>
        <taxon>Maricaulis</taxon>
    </lineage>
</organism>